<feature type="domain" description="IraD/Gp25-like" evidence="1">
    <location>
        <begin position="33"/>
        <end position="124"/>
    </location>
</feature>
<dbReference type="RefSeq" id="WP_035929195.1">
    <property type="nucleotide sequence ID" value="NZ_JSUH01000014.1"/>
</dbReference>
<evidence type="ECO:0000313" key="2">
    <source>
        <dbReference type="EMBL" id="KHD96665.1"/>
    </source>
</evidence>
<reference evidence="2 3" key="1">
    <citation type="journal article" date="2003" name="Int. J. Syst. Evol. Microbiol.">
        <title>Kocuria polaris sp. nov., an orange-pigmented psychrophilic bacterium isolated from an Antarctic cyanobacterial mat sample.</title>
        <authorList>
            <person name="Reddy G.S."/>
            <person name="Prakash J.S."/>
            <person name="Prabahar V."/>
            <person name="Matsumoto G.I."/>
            <person name="Stackebrandt E."/>
            <person name="Shivaji S."/>
        </authorList>
    </citation>
    <scope>NUCLEOTIDE SEQUENCE [LARGE SCALE GENOMIC DNA]</scope>
    <source>
        <strain evidence="2 3">CMS 76or</strain>
    </source>
</reference>
<dbReference type="Pfam" id="PF04965">
    <property type="entry name" value="GPW_gp25"/>
    <property type="match status" value="1"/>
</dbReference>
<name>A0A0A6VNM1_KOCRO</name>
<organism evidence="2 3">
    <name type="scientific">Kocuria rosea subsp. polaris</name>
    <dbReference type="NCBI Taxonomy" id="136273"/>
    <lineage>
        <taxon>Bacteria</taxon>
        <taxon>Bacillati</taxon>
        <taxon>Actinomycetota</taxon>
        <taxon>Actinomycetes</taxon>
        <taxon>Micrococcales</taxon>
        <taxon>Micrococcaceae</taxon>
        <taxon>Kocuria</taxon>
    </lineage>
</organism>
<dbReference type="EMBL" id="JSUH01000014">
    <property type="protein sequence ID" value="KHD96665.1"/>
    <property type="molecule type" value="Genomic_DNA"/>
</dbReference>
<comment type="caution">
    <text evidence="2">The sequence shown here is derived from an EMBL/GenBank/DDBJ whole genome shotgun (WGS) entry which is preliminary data.</text>
</comment>
<proteinExistence type="predicted"/>
<dbReference type="SUPFAM" id="SSF160719">
    <property type="entry name" value="gpW/gp25-like"/>
    <property type="match status" value="1"/>
</dbReference>
<accession>A0A0A6VNM1</accession>
<dbReference type="Proteomes" id="UP000030466">
    <property type="component" value="Unassembled WGS sequence"/>
</dbReference>
<keyword evidence="3" id="KW-1185">Reference proteome</keyword>
<sequence>MERDDELGRDFLGTGWAFPVTISRAQGLIEPVSHEEDIQQSIRIILGTSKGERVMRPGFGCGIHDLAFAAISTQVMAEIGSTVREALREYEARIEVLDVRVGTRNLHLGHLDVDIDYKIRATNQPGNLVYPFYFRESANR</sequence>
<gene>
    <name evidence="2" type="ORF">GY22_14520</name>
</gene>
<dbReference type="InterPro" id="IPR007048">
    <property type="entry name" value="IraD/Gp25-like"/>
</dbReference>
<evidence type="ECO:0000313" key="3">
    <source>
        <dbReference type="Proteomes" id="UP000030466"/>
    </source>
</evidence>
<dbReference type="AlphaFoldDB" id="A0A0A6VNM1"/>
<dbReference type="OrthoDB" id="9802846at2"/>
<dbReference type="Gene3D" id="3.10.450.40">
    <property type="match status" value="1"/>
</dbReference>
<evidence type="ECO:0000259" key="1">
    <source>
        <dbReference type="Pfam" id="PF04965"/>
    </source>
</evidence>
<protein>
    <submittedName>
        <fullName evidence="2">Baseplate protein</fullName>
    </submittedName>
</protein>